<evidence type="ECO:0000256" key="7">
    <source>
        <dbReference type="ARBA" id="ARBA00022729"/>
    </source>
</evidence>
<keyword evidence="11" id="KW-0482">Metalloprotease</keyword>
<evidence type="ECO:0000259" key="16">
    <source>
        <dbReference type="PROSITE" id="PS52035"/>
    </source>
</evidence>
<dbReference type="InterPro" id="IPR000834">
    <property type="entry name" value="Peptidase_M14"/>
</dbReference>
<dbReference type="STRING" id="174720.A0A0N5CHM3"/>
<dbReference type="AlphaFoldDB" id="A0A0N5CHM3"/>
<evidence type="ECO:0000256" key="13">
    <source>
        <dbReference type="ARBA" id="ARBA00023157"/>
    </source>
</evidence>
<evidence type="ECO:0000256" key="11">
    <source>
        <dbReference type="ARBA" id="ARBA00023049"/>
    </source>
</evidence>
<evidence type="ECO:0000313" key="18">
    <source>
        <dbReference type="WBParaSite" id="SPAL_0001733700.1"/>
    </source>
</evidence>
<feature type="domain" description="Peptidase M14" evidence="16">
    <location>
        <begin position="117"/>
        <end position="182"/>
    </location>
</feature>
<dbReference type="WBParaSite" id="SPAL_0001733700.1">
    <property type="protein sequence ID" value="SPAL_0001733700.1"/>
    <property type="gene ID" value="SPAL_0001733700"/>
</dbReference>
<comment type="similarity">
    <text evidence="3 14">Belongs to the peptidase M14 family.</text>
</comment>
<reference evidence="18" key="1">
    <citation type="submission" date="2017-02" db="UniProtKB">
        <authorList>
            <consortium name="WormBaseParasite"/>
        </authorList>
    </citation>
    <scope>IDENTIFICATION</scope>
</reference>
<feature type="signal peptide" evidence="15">
    <location>
        <begin position="1"/>
        <end position="18"/>
    </location>
</feature>
<dbReference type="Gene3D" id="3.40.630.10">
    <property type="entry name" value="Zn peptidases"/>
    <property type="match status" value="1"/>
</dbReference>
<proteinExistence type="inferred from homology"/>
<comment type="caution">
    <text evidence="14">Lacks conserved residue(s) required for the propagation of feature annotation.</text>
</comment>
<feature type="chain" id="PRO_5005896093" evidence="15">
    <location>
        <begin position="19"/>
        <end position="182"/>
    </location>
</feature>
<evidence type="ECO:0000256" key="5">
    <source>
        <dbReference type="ARBA" id="ARBA00022670"/>
    </source>
</evidence>
<evidence type="ECO:0000256" key="15">
    <source>
        <dbReference type="SAM" id="SignalP"/>
    </source>
</evidence>
<keyword evidence="10" id="KW-0843">Virulence</keyword>
<evidence type="ECO:0000256" key="2">
    <source>
        <dbReference type="ARBA" id="ARBA00003091"/>
    </source>
</evidence>
<dbReference type="SUPFAM" id="SSF54897">
    <property type="entry name" value="Protease propeptides/inhibitors"/>
    <property type="match status" value="1"/>
</dbReference>
<name>A0A0N5CHM3_STREA</name>
<keyword evidence="17" id="KW-1185">Reference proteome</keyword>
<accession>A0A0N5CHM3</accession>
<evidence type="ECO:0000256" key="1">
    <source>
        <dbReference type="ARBA" id="ARBA00001947"/>
    </source>
</evidence>
<dbReference type="PANTHER" id="PTHR11705:SF143">
    <property type="entry name" value="SLL0236 PROTEIN"/>
    <property type="match status" value="1"/>
</dbReference>
<evidence type="ECO:0000256" key="3">
    <source>
        <dbReference type="ARBA" id="ARBA00005988"/>
    </source>
</evidence>
<protein>
    <submittedName>
        <fullName evidence="18">Peptidase_M14 domain-containing protein</fullName>
    </submittedName>
</protein>
<keyword evidence="5" id="KW-0645">Protease</keyword>
<keyword evidence="6" id="KW-0479">Metal-binding</keyword>
<evidence type="ECO:0000313" key="17">
    <source>
        <dbReference type="Proteomes" id="UP000046392"/>
    </source>
</evidence>
<organism evidence="17 18">
    <name type="scientific">Strongyloides papillosus</name>
    <name type="common">Intestinal threadworm</name>
    <dbReference type="NCBI Taxonomy" id="174720"/>
    <lineage>
        <taxon>Eukaryota</taxon>
        <taxon>Metazoa</taxon>
        <taxon>Ecdysozoa</taxon>
        <taxon>Nematoda</taxon>
        <taxon>Chromadorea</taxon>
        <taxon>Rhabditida</taxon>
        <taxon>Tylenchina</taxon>
        <taxon>Panagrolaimomorpha</taxon>
        <taxon>Strongyloidoidea</taxon>
        <taxon>Strongyloididae</taxon>
        <taxon>Strongyloides</taxon>
    </lineage>
</organism>
<evidence type="ECO:0000256" key="14">
    <source>
        <dbReference type="PROSITE-ProRule" id="PRU01379"/>
    </source>
</evidence>
<dbReference type="Gene3D" id="3.30.70.340">
    <property type="entry name" value="Metallocarboxypeptidase-like"/>
    <property type="match status" value="1"/>
</dbReference>
<dbReference type="InterPro" id="IPR003146">
    <property type="entry name" value="M14A_act_pep"/>
</dbReference>
<sequence>MFPSNILFIFLFFVETSCYVDYSNYSLFTIQIKDLKIYEDLEKKFPDDKLDFWTKSRSSEIPIQLFTSPESTLKIKNYLKSQNYNFNVTTKNWNKISKPKTIRRLSSNLNNAFQHNIYHSYDEIINFLKLQANKNKDFVSVGIYGESHEKRLLHYVKIGYSNGKEKPQIVIDAGMHAREWVN</sequence>
<dbReference type="GO" id="GO:0004181">
    <property type="term" value="F:metallocarboxypeptidase activity"/>
    <property type="evidence" value="ECO:0007669"/>
    <property type="project" value="InterPro"/>
</dbReference>
<keyword evidence="12" id="KW-0865">Zymogen</keyword>
<comment type="function">
    <text evidence="2">Extracellular metalloprotease that contributes to pathogenicity.</text>
</comment>
<evidence type="ECO:0000256" key="8">
    <source>
        <dbReference type="ARBA" id="ARBA00022801"/>
    </source>
</evidence>
<keyword evidence="8" id="KW-0378">Hydrolase</keyword>
<dbReference type="Proteomes" id="UP000046392">
    <property type="component" value="Unplaced"/>
</dbReference>
<dbReference type="GO" id="GO:0006508">
    <property type="term" value="P:proteolysis"/>
    <property type="evidence" value="ECO:0007669"/>
    <property type="project" value="UniProtKB-KW"/>
</dbReference>
<evidence type="ECO:0000256" key="10">
    <source>
        <dbReference type="ARBA" id="ARBA00023026"/>
    </source>
</evidence>
<evidence type="ECO:0000256" key="6">
    <source>
        <dbReference type="ARBA" id="ARBA00022723"/>
    </source>
</evidence>
<dbReference type="Pfam" id="PF02244">
    <property type="entry name" value="Propep_M14"/>
    <property type="match status" value="1"/>
</dbReference>
<dbReference type="GO" id="GO:0005615">
    <property type="term" value="C:extracellular space"/>
    <property type="evidence" value="ECO:0007669"/>
    <property type="project" value="TreeGrafter"/>
</dbReference>
<dbReference type="PROSITE" id="PS52035">
    <property type="entry name" value="PEPTIDASE_M14"/>
    <property type="match status" value="1"/>
</dbReference>
<keyword evidence="4" id="KW-0121">Carboxypeptidase</keyword>
<keyword evidence="7 15" id="KW-0732">Signal</keyword>
<keyword evidence="13" id="KW-1015">Disulfide bond</keyword>
<evidence type="ECO:0000256" key="12">
    <source>
        <dbReference type="ARBA" id="ARBA00023145"/>
    </source>
</evidence>
<dbReference type="InterPro" id="IPR036990">
    <property type="entry name" value="M14A-like_propep"/>
</dbReference>
<evidence type="ECO:0000256" key="4">
    <source>
        <dbReference type="ARBA" id="ARBA00022645"/>
    </source>
</evidence>
<dbReference type="SUPFAM" id="SSF53187">
    <property type="entry name" value="Zn-dependent exopeptidases"/>
    <property type="match status" value="1"/>
</dbReference>
<dbReference type="Pfam" id="PF00246">
    <property type="entry name" value="Peptidase_M14"/>
    <property type="match status" value="1"/>
</dbReference>
<evidence type="ECO:0000256" key="9">
    <source>
        <dbReference type="ARBA" id="ARBA00022833"/>
    </source>
</evidence>
<dbReference type="PANTHER" id="PTHR11705">
    <property type="entry name" value="PROTEASE FAMILY M14 CARBOXYPEPTIDASE A,B"/>
    <property type="match status" value="1"/>
</dbReference>
<dbReference type="GO" id="GO:0008270">
    <property type="term" value="F:zinc ion binding"/>
    <property type="evidence" value="ECO:0007669"/>
    <property type="project" value="InterPro"/>
</dbReference>
<comment type="cofactor">
    <cofactor evidence="1">
        <name>Zn(2+)</name>
        <dbReference type="ChEBI" id="CHEBI:29105"/>
    </cofactor>
</comment>
<keyword evidence="9" id="KW-0862">Zinc</keyword>